<keyword evidence="12" id="KW-1185">Reference proteome</keyword>
<evidence type="ECO:0000313" key="11">
    <source>
        <dbReference type="EMBL" id="ROT74175.1"/>
    </source>
</evidence>
<feature type="signal peptide" evidence="10">
    <location>
        <begin position="1"/>
        <end position="23"/>
    </location>
</feature>
<comment type="similarity">
    <text evidence="2 9">Belongs to the sulfotransferase 2 family.</text>
</comment>
<comment type="caution">
    <text evidence="11">The sequence shown here is derived from an EMBL/GenBank/DDBJ whole genome shotgun (WGS) entry which is preliminary data.</text>
</comment>
<organism evidence="11 12">
    <name type="scientific">Penaeus vannamei</name>
    <name type="common">Whiteleg shrimp</name>
    <name type="synonym">Litopenaeus vannamei</name>
    <dbReference type="NCBI Taxonomy" id="6689"/>
    <lineage>
        <taxon>Eukaryota</taxon>
        <taxon>Metazoa</taxon>
        <taxon>Ecdysozoa</taxon>
        <taxon>Arthropoda</taxon>
        <taxon>Crustacea</taxon>
        <taxon>Multicrustacea</taxon>
        <taxon>Malacostraca</taxon>
        <taxon>Eumalacostraca</taxon>
        <taxon>Eucarida</taxon>
        <taxon>Decapoda</taxon>
        <taxon>Dendrobranchiata</taxon>
        <taxon>Penaeoidea</taxon>
        <taxon>Penaeidae</taxon>
        <taxon>Penaeus</taxon>
    </lineage>
</organism>
<evidence type="ECO:0000256" key="9">
    <source>
        <dbReference type="RuleBase" id="RU364020"/>
    </source>
</evidence>
<evidence type="ECO:0000313" key="12">
    <source>
        <dbReference type="Proteomes" id="UP000283509"/>
    </source>
</evidence>
<keyword evidence="9" id="KW-0119">Carbohydrate metabolism</keyword>
<dbReference type="GO" id="GO:0000139">
    <property type="term" value="C:Golgi membrane"/>
    <property type="evidence" value="ECO:0007669"/>
    <property type="project" value="UniProtKB-SubCell"/>
</dbReference>
<dbReference type="PANTHER" id="PTHR12137:SF33">
    <property type="entry name" value="CARBOHYDRATE SULFOTRANSFERASE 14"/>
    <property type="match status" value="1"/>
</dbReference>
<dbReference type="InterPro" id="IPR005331">
    <property type="entry name" value="Sulfotransferase"/>
</dbReference>
<evidence type="ECO:0000256" key="3">
    <source>
        <dbReference type="ARBA" id="ARBA00022679"/>
    </source>
</evidence>
<protein>
    <recommendedName>
        <fullName evidence="9">Carbohydrate sulfotransferase</fullName>
        <ecNumber evidence="9">2.8.2.-</ecNumber>
    </recommendedName>
</protein>
<evidence type="ECO:0000256" key="2">
    <source>
        <dbReference type="ARBA" id="ARBA00006339"/>
    </source>
</evidence>
<evidence type="ECO:0000256" key="5">
    <source>
        <dbReference type="ARBA" id="ARBA00022989"/>
    </source>
</evidence>
<gene>
    <name evidence="11" type="ORF">C7M84_007327</name>
</gene>
<dbReference type="InterPro" id="IPR018011">
    <property type="entry name" value="Carb_sulfotrans_8-10"/>
</dbReference>
<reference evidence="11 12" key="2">
    <citation type="submission" date="2019-01" db="EMBL/GenBank/DDBJ databases">
        <title>The decoding of complex shrimp genome reveals the adaptation for benthos swimmer, frequently molting mechanism and breeding impact on genome.</title>
        <authorList>
            <person name="Sun Y."/>
            <person name="Gao Y."/>
            <person name="Yu Y."/>
        </authorList>
    </citation>
    <scope>NUCLEOTIDE SEQUENCE [LARGE SCALE GENOMIC DNA]</scope>
    <source>
        <tissue evidence="11">Muscle</tissue>
    </source>
</reference>
<reference evidence="11 12" key="1">
    <citation type="submission" date="2018-04" db="EMBL/GenBank/DDBJ databases">
        <authorList>
            <person name="Zhang X."/>
            <person name="Yuan J."/>
            <person name="Li F."/>
            <person name="Xiang J."/>
        </authorList>
    </citation>
    <scope>NUCLEOTIDE SEQUENCE [LARGE SCALE GENOMIC DNA]</scope>
    <source>
        <tissue evidence="11">Muscle</tissue>
    </source>
</reference>
<keyword evidence="9" id="KW-0735">Signal-anchor</keyword>
<keyword evidence="3 9" id="KW-0808">Transferase</keyword>
<dbReference type="EMBL" id="QCYY01001926">
    <property type="protein sequence ID" value="ROT74175.1"/>
    <property type="molecule type" value="Genomic_DNA"/>
</dbReference>
<comment type="subcellular location">
    <subcellularLocation>
        <location evidence="1 9">Golgi apparatus membrane</location>
        <topology evidence="1 9">Single-pass type II membrane protein</topology>
    </subcellularLocation>
</comment>
<dbReference type="Pfam" id="PF03567">
    <property type="entry name" value="Sulfotransfer_2"/>
    <property type="match status" value="1"/>
</dbReference>
<evidence type="ECO:0000256" key="1">
    <source>
        <dbReference type="ARBA" id="ARBA00004323"/>
    </source>
</evidence>
<keyword evidence="4" id="KW-0812">Transmembrane</keyword>
<keyword evidence="6 9" id="KW-0333">Golgi apparatus</keyword>
<dbReference type="Proteomes" id="UP000283509">
    <property type="component" value="Unassembled WGS sequence"/>
</dbReference>
<dbReference type="OrthoDB" id="6380564at2759"/>
<proteinExistence type="inferred from homology"/>
<evidence type="ECO:0000256" key="8">
    <source>
        <dbReference type="ARBA" id="ARBA00023180"/>
    </source>
</evidence>
<keyword evidence="10" id="KW-0732">Signal</keyword>
<keyword evidence="5" id="KW-1133">Transmembrane helix</keyword>
<dbReference type="GO" id="GO:0016051">
    <property type="term" value="P:carbohydrate biosynthetic process"/>
    <property type="evidence" value="ECO:0007669"/>
    <property type="project" value="InterPro"/>
</dbReference>
<dbReference type="PANTHER" id="PTHR12137">
    <property type="entry name" value="CARBOHYDRATE SULFOTRANSFERASE"/>
    <property type="match status" value="1"/>
</dbReference>
<accession>A0A3R7QPV2</accession>
<dbReference type="AlphaFoldDB" id="A0A3R7QPV2"/>
<keyword evidence="7" id="KW-0472">Membrane</keyword>
<evidence type="ECO:0000256" key="7">
    <source>
        <dbReference type="ARBA" id="ARBA00023136"/>
    </source>
</evidence>
<evidence type="ECO:0000256" key="10">
    <source>
        <dbReference type="SAM" id="SignalP"/>
    </source>
</evidence>
<keyword evidence="8 9" id="KW-0325">Glycoprotein</keyword>
<evidence type="ECO:0000256" key="6">
    <source>
        <dbReference type="ARBA" id="ARBA00023034"/>
    </source>
</evidence>
<sequence length="350" mass="39543">MMPIKKVLMTIVISSAALLVLQSTPPPVTYLVPEESPPQPLLRTGLSPDELSQVKEAQAKRLALLERECSREKGRRFGFRYPTLEQVAKRSSVVEKYHVSNCVVYKAGSSAWNGLLAHVLGRNDLIRTGEVYKMADVLRPSKSSLAEVAASPDYIRFVVAREPLSRLLSAYRDRILDISHPSWQAHHYAPLILQHARGIEYSNADLFYPNGSVRTMPTFLEFARYVADSASLSLDPHWKPVSLQCGLCLVNYTVVVHMESFLTDIRYILRESGMERDVDASLLVVNAHKGKGKTEDLLISNYATLPPEVLKKLLRLYSKDFRFFGYDPRHILEKIYPGRKNVVDSLMSVI</sequence>
<dbReference type="EC" id="2.8.2.-" evidence="9"/>
<feature type="chain" id="PRO_5018579619" description="Carbohydrate sulfotransferase" evidence="10">
    <location>
        <begin position="24"/>
        <end position="350"/>
    </location>
</feature>
<evidence type="ECO:0000256" key="4">
    <source>
        <dbReference type="ARBA" id="ARBA00022692"/>
    </source>
</evidence>
<name>A0A3R7QPV2_PENVA</name>
<dbReference type="GO" id="GO:0008146">
    <property type="term" value="F:sulfotransferase activity"/>
    <property type="evidence" value="ECO:0007669"/>
    <property type="project" value="InterPro"/>
</dbReference>